<dbReference type="InterPro" id="IPR007373">
    <property type="entry name" value="Thiamin_PyroPKinase_B1-bd"/>
</dbReference>
<dbReference type="Proteomes" id="UP000474758">
    <property type="component" value="Unassembled WGS sequence"/>
</dbReference>
<dbReference type="InterPro" id="IPR007371">
    <property type="entry name" value="TPK_catalytic"/>
</dbReference>
<evidence type="ECO:0000256" key="5">
    <source>
        <dbReference type="NCBIfam" id="TIGR01378"/>
    </source>
</evidence>
<dbReference type="GO" id="GO:0030975">
    <property type="term" value="F:thiamine binding"/>
    <property type="evidence" value="ECO:0007669"/>
    <property type="project" value="InterPro"/>
</dbReference>
<accession>A0A6M1TIV9</accession>
<dbReference type="Pfam" id="PF04263">
    <property type="entry name" value="TPK_catalytic"/>
    <property type="match status" value="1"/>
</dbReference>
<dbReference type="InterPro" id="IPR036759">
    <property type="entry name" value="TPK_catalytic_sf"/>
</dbReference>
<dbReference type="SUPFAM" id="SSF63862">
    <property type="entry name" value="Thiamin pyrophosphokinase, substrate-binding domain"/>
    <property type="match status" value="1"/>
</dbReference>
<evidence type="ECO:0000256" key="4">
    <source>
        <dbReference type="ARBA" id="ARBA00022840"/>
    </source>
</evidence>
<dbReference type="GO" id="GO:0009229">
    <property type="term" value="P:thiamine diphosphate biosynthetic process"/>
    <property type="evidence" value="ECO:0007669"/>
    <property type="project" value="InterPro"/>
</dbReference>
<dbReference type="RefSeq" id="WP_165046915.1">
    <property type="nucleotide sequence ID" value="NZ_JAALFE010000002.1"/>
</dbReference>
<evidence type="ECO:0000313" key="8">
    <source>
        <dbReference type="EMBL" id="NGQ89809.1"/>
    </source>
</evidence>
<evidence type="ECO:0000256" key="3">
    <source>
        <dbReference type="ARBA" id="ARBA00022777"/>
    </source>
</evidence>
<organism evidence="8 9">
    <name type="scientific">Paragemmobacter kunshanensis</name>
    <dbReference type="NCBI Taxonomy" id="2583234"/>
    <lineage>
        <taxon>Bacteria</taxon>
        <taxon>Pseudomonadati</taxon>
        <taxon>Pseudomonadota</taxon>
        <taxon>Alphaproteobacteria</taxon>
        <taxon>Rhodobacterales</taxon>
        <taxon>Paracoccaceae</taxon>
        <taxon>Paragemmobacter</taxon>
    </lineage>
</organism>
<name>A0A6M1TIV9_9RHOB</name>
<evidence type="ECO:0000256" key="2">
    <source>
        <dbReference type="ARBA" id="ARBA00022741"/>
    </source>
</evidence>
<dbReference type="InterPro" id="IPR036371">
    <property type="entry name" value="TPK_B1-bd_sf"/>
</dbReference>
<dbReference type="Gene3D" id="3.40.50.10240">
    <property type="entry name" value="Thiamin pyrophosphokinase, catalytic domain"/>
    <property type="match status" value="1"/>
</dbReference>
<feature type="domain" description="Thiamin pyrophosphokinase thiamin-binding" evidence="7">
    <location>
        <begin position="148"/>
        <end position="199"/>
    </location>
</feature>
<keyword evidence="1 8" id="KW-0808">Transferase</keyword>
<protein>
    <recommendedName>
        <fullName evidence="5">Thiamine diphosphokinase</fullName>
        <ecNumber evidence="5">2.7.6.2</ecNumber>
    </recommendedName>
</protein>
<evidence type="ECO:0000259" key="6">
    <source>
        <dbReference type="Pfam" id="PF04263"/>
    </source>
</evidence>
<dbReference type="SUPFAM" id="SSF63999">
    <property type="entry name" value="Thiamin pyrophosphokinase, catalytic domain"/>
    <property type="match status" value="1"/>
</dbReference>
<keyword evidence="9" id="KW-1185">Reference proteome</keyword>
<dbReference type="InterPro" id="IPR006282">
    <property type="entry name" value="Thi_PPkinase"/>
</dbReference>
<dbReference type="GO" id="GO:0006772">
    <property type="term" value="P:thiamine metabolic process"/>
    <property type="evidence" value="ECO:0007669"/>
    <property type="project" value="UniProtKB-UniRule"/>
</dbReference>
<dbReference type="GO" id="GO:0004788">
    <property type="term" value="F:thiamine diphosphokinase activity"/>
    <property type="evidence" value="ECO:0007669"/>
    <property type="project" value="UniProtKB-UniRule"/>
</dbReference>
<dbReference type="InterPro" id="IPR053149">
    <property type="entry name" value="TPK"/>
</dbReference>
<feature type="domain" description="Thiamin pyrophosphokinase catalytic" evidence="6">
    <location>
        <begin position="30"/>
        <end position="123"/>
    </location>
</feature>
<dbReference type="AlphaFoldDB" id="A0A6M1TIV9"/>
<dbReference type="GO" id="GO:0016301">
    <property type="term" value="F:kinase activity"/>
    <property type="evidence" value="ECO:0007669"/>
    <property type="project" value="UniProtKB-KW"/>
</dbReference>
<evidence type="ECO:0000313" key="9">
    <source>
        <dbReference type="Proteomes" id="UP000474758"/>
    </source>
</evidence>
<reference evidence="8 9" key="1">
    <citation type="submission" date="2020-02" db="EMBL/GenBank/DDBJ databases">
        <title>Rhodobacter translucens sp. nov., a novel bacterium isolated from activated sludge.</title>
        <authorList>
            <person name="Liu J."/>
        </authorList>
    </citation>
    <scope>NUCLEOTIDE SEQUENCE [LARGE SCALE GENOMIC DNA]</scope>
    <source>
        <strain evidence="8 9">HX-7-19</strain>
    </source>
</reference>
<keyword evidence="2" id="KW-0547">Nucleotide-binding</keyword>
<dbReference type="CDD" id="cd07995">
    <property type="entry name" value="TPK"/>
    <property type="match status" value="1"/>
</dbReference>
<dbReference type="GO" id="GO:0005524">
    <property type="term" value="F:ATP binding"/>
    <property type="evidence" value="ECO:0007669"/>
    <property type="project" value="UniProtKB-KW"/>
</dbReference>
<comment type="caution">
    <text evidence="8">The sequence shown here is derived from an EMBL/GenBank/DDBJ whole genome shotgun (WGS) entry which is preliminary data.</text>
</comment>
<evidence type="ECO:0000259" key="7">
    <source>
        <dbReference type="Pfam" id="PF04265"/>
    </source>
</evidence>
<proteinExistence type="predicted"/>
<gene>
    <name evidence="8" type="ORF">G5V65_02790</name>
</gene>
<sequence length="238" mass="25119">MNAPIVQSSAGVTLVGGGPVTRAEFRMATARAPRILAADAGADRALAAGYIPEAVVGDFDSISDAARARLGPARLFPIPEQMTTDFDKALRSVEAPFTLALGFAGARIDHGLAVFASLARHATRRCLVIGPRDVVFHAPPRLRLDLRPGDRLSLFPMAPVTGRSEGLEWPIAGLAFAPDGMIGTSNRVTARQVRLEFDGPGMLVILPRARLDAAIRSLLPEGWQPPSASPSRSASRGG</sequence>
<dbReference type="NCBIfam" id="TIGR01378">
    <property type="entry name" value="thi_PPkinase"/>
    <property type="match status" value="1"/>
</dbReference>
<keyword evidence="4" id="KW-0067">ATP-binding</keyword>
<dbReference type="PANTHER" id="PTHR41299:SF1">
    <property type="entry name" value="THIAMINE PYROPHOSPHOKINASE"/>
    <property type="match status" value="1"/>
</dbReference>
<keyword evidence="3 8" id="KW-0418">Kinase</keyword>
<dbReference type="EC" id="2.7.6.2" evidence="5"/>
<dbReference type="Pfam" id="PF04265">
    <property type="entry name" value="TPK_B1_binding"/>
    <property type="match status" value="1"/>
</dbReference>
<dbReference type="PANTHER" id="PTHR41299">
    <property type="entry name" value="THIAMINE PYROPHOSPHOKINASE"/>
    <property type="match status" value="1"/>
</dbReference>
<evidence type="ECO:0000256" key="1">
    <source>
        <dbReference type="ARBA" id="ARBA00022679"/>
    </source>
</evidence>
<dbReference type="EMBL" id="JAALFE010000002">
    <property type="protein sequence ID" value="NGQ89809.1"/>
    <property type="molecule type" value="Genomic_DNA"/>
</dbReference>